<evidence type="ECO:0000256" key="14">
    <source>
        <dbReference type="ARBA" id="ARBA00081370"/>
    </source>
</evidence>
<dbReference type="PANTHER" id="PTHR42961">
    <property type="entry name" value="IRON-SULFUR PROTEIN NUBPL"/>
    <property type="match status" value="1"/>
</dbReference>
<dbReference type="STRING" id="6832.A0A553PEV0"/>
<sequence>MRSIHTMQGPDAKKRTPEELKRHQQELMAKSLPKKKALPGVKHVVLVASGKGGVGKSTTAVNLALAMTRMGPSLNVGLLDADIYGPSIPLMMNLEGRPDVSSNKKMVPLTNYGVKCMSMGFLVEPGQAVVWRGPMVMGATEKMIFQTDWQPLDYLVIDLPPGTGDIHLSIAQSLEVSGAVVVSTPQRVALADAQKGVTMFDKVNIPMLGLVENMNAFVCGGCGEVSHVFGHDGVTSLAHELQVPLLGSVPLDPRVMRACDEGKPLVISHPESLPAKTYLDIAQKVYEQSSTE</sequence>
<dbReference type="Pfam" id="PF10609">
    <property type="entry name" value="ParA"/>
    <property type="match status" value="1"/>
</dbReference>
<dbReference type="GO" id="GO:0032981">
    <property type="term" value="P:mitochondrial respiratory chain complex I assembly"/>
    <property type="evidence" value="ECO:0007669"/>
    <property type="project" value="TreeGrafter"/>
</dbReference>
<evidence type="ECO:0000256" key="7">
    <source>
        <dbReference type="ARBA" id="ARBA00022946"/>
    </source>
</evidence>
<evidence type="ECO:0000256" key="9">
    <source>
        <dbReference type="ARBA" id="ARBA00023014"/>
    </source>
</evidence>
<keyword evidence="9" id="KW-0411">Iron-sulfur</keyword>
<keyword evidence="6" id="KW-0067">ATP-binding</keyword>
<dbReference type="InterPro" id="IPR044304">
    <property type="entry name" value="NUBPL-like"/>
</dbReference>
<comment type="function">
    <text evidence="12">Iron-sulfur cluster transfer protein involved in the assembly of the mitochondrial membrane respiratory chain NADH dehydrogenase (Complex I). May deliver one or more Fe-S clusters to complex I subunits.</text>
</comment>
<evidence type="ECO:0000256" key="4">
    <source>
        <dbReference type="ARBA" id="ARBA00022723"/>
    </source>
</evidence>
<dbReference type="GO" id="GO:0016226">
    <property type="term" value="P:iron-sulfur cluster assembly"/>
    <property type="evidence" value="ECO:0007669"/>
    <property type="project" value="InterPro"/>
</dbReference>
<comment type="similarity">
    <text evidence="11">Belongs to the Mrp/NBP35 ATP-binding proteins family.</text>
</comment>
<keyword evidence="5" id="KW-0547">Nucleotide-binding</keyword>
<comment type="subcellular location">
    <subcellularLocation>
        <location evidence="2">Mitochondrion</location>
    </subcellularLocation>
</comment>
<dbReference type="PROSITE" id="PS01215">
    <property type="entry name" value="MRP"/>
    <property type="match status" value="1"/>
</dbReference>
<dbReference type="FunFam" id="3.40.50.300:FF:000709">
    <property type="entry name" value="Iron-sulfur protein NUBPL isoform X1"/>
    <property type="match status" value="1"/>
</dbReference>
<dbReference type="GO" id="GO:0140663">
    <property type="term" value="F:ATP-dependent FeS chaperone activity"/>
    <property type="evidence" value="ECO:0007669"/>
    <property type="project" value="InterPro"/>
</dbReference>
<evidence type="ECO:0000256" key="11">
    <source>
        <dbReference type="ARBA" id="ARBA00024036"/>
    </source>
</evidence>
<dbReference type="InterPro" id="IPR033756">
    <property type="entry name" value="YlxH/NBP35"/>
</dbReference>
<dbReference type="InterPro" id="IPR000808">
    <property type="entry name" value="Mrp-like_CS"/>
</dbReference>
<dbReference type="HAMAP" id="MF_02040">
    <property type="entry name" value="Mrp_NBP35"/>
    <property type="match status" value="1"/>
</dbReference>
<dbReference type="SUPFAM" id="SSF52540">
    <property type="entry name" value="P-loop containing nucleoside triphosphate hydrolases"/>
    <property type="match status" value="1"/>
</dbReference>
<comment type="cofactor">
    <cofactor evidence="1">
        <name>[4Fe-4S] cluster</name>
        <dbReference type="ChEBI" id="CHEBI:49883"/>
    </cofactor>
</comment>
<comment type="caution">
    <text evidence="16">The sequence shown here is derived from an EMBL/GenBank/DDBJ whole genome shotgun (WGS) entry which is preliminary data.</text>
</comment>
<dbReference type="GO" id="GO:0005524">
    <property type="term" value="F:ATP binding"/>
    <property type="evidence" value="ECO:0007669"/>
    <property type="project" value="UniProtKB-KW"/>
</dbReference>
<proteinExistence type="inferred from homology"/>
<evidence type="ECO:0000256" key="6">
    <source>
        <dbReference type="ARBA" id="ARBA00022840"/>
    </source>
</evidence>
<keyword evidence="10" id="KW-0496">Mitochondrion</keyword>
<feature type="region of interest" description="Disordered" evidence="15">
    <location>
        <begin position="1"/>
        <end position="25"/>
    </location>
</feature>
<dbReference type="EMBL" id="VCGU01000004">
    <property type="protein sequence ID" value="TRY76207.1"/>
    <property type="molecule type" value="Genomic_DNA"/>
</dbReference>
<gene>
    <name evidence="16" type="ORF">TCAL_05680</name>
</gene>
<keyword evidence="7" id="KW-0809">Transit peptide</keyword>
<keyword evidence="8" id="KW-0408">Iron</keyword>
<protein>
    <recommendedName>
        <fullName evidence="13">Iron-sulfur cluster transfer protein NUBPL</fullName>
    </recommendedName>
    <alternativeName>
        <fullName evidence="14">Nucleotide-binding protein-like</fullName>
    </alternativeName>
</protein>
<evidence type="ECO:0000256" key="8">
    <source>
        <dbReference type="ARBA" id="ARBA00023004"/>
    </source>
</evidence>
<dbReference type="PANTHER" id="PTHR42961:SF2">
    <property type="entry name" value="IRON-SULFUR PROTEIN NUBPL"/>
    <property type="match status" value="1"/>
</dbReference>
<reference evidence="16 17" key="1">
    <citation type="journal article" date="2018" name="Nat. Ecol. Evol.">
        <title>Genomic signatures of mitonuclear coevolution across populations of Tigriopus californicus.</title>
        <authorList>
            <person name="Barreto F.S."/>
            <person name="Watson E.T."/>
            <person name="Lima T.G."/>
            <person name="Willett C.S."/>
            <person name="Edmands S."/>
            <person name="Li W."/>
            <person name="Burton R.S."/>
        </authorList>
    </citation>
    <scope>NUCLEOTIDE SEQUENCE [LARGE SCALE GENOMIC DNA]</scope>
    <source>
        <strain evidence="16 17">San Diego</strain>
    </source>
</reference>
<evidence type="ECO:0000313" key="17">
    <source>
        <dbReference type="Proteomes" id="UP000318571"/>
    </source>
</evidence>
<dbReference type="Gene3D" id="3.40.50.300">
    <property type="entry name" value="P-loop containing nucleotide triphosphate hydrolases"/>
    <property type="match status" value="1"/>
</dbReference>
<evidence type="ECO:0000256" key="13">
    <source>
        <dbReference type="ARBA" id="ARBA00069083"/>
    </source>
</evidence>
<dbReference type="AlphaFoldDB" id="A0A553PEV0"/>
<evidence type="ECO:0000256" key="1">
    <source>
        <dbReference type="ARBA" id="ARBA00001966"/>
    </source>
</evidence>
<evidence type="ECO:0000256" key="2">
    <source>
        <dbReference type="ARBA" id="ARBA00004173"/>
    </source>
</evidence>
<evidence type="ECO:0000313" key="16">
    <source>
        <dbReference type="EMBL" id="TRY76207.1"/>
    </source>
</evidence>
<dbReference type="CDD" id="cd02037">
    <property type="entry name" value="Mrp_NBP35"/>
    <property type="match status" value="1"/>
</dbReference>
<evidence type="ECO:0000256" key="3">
    <source>
        <dbReference type="ARBA" id="ARBA00022485"/>
    </source>
</evidence>
<dbReference type="GO" id="GO:0051539">
    <property type="term" value="F:4 iron, 4 sulfur cluster binding"/>
    <property type="evidence" value="ECO:0007669"/>
    <property type="project" value="UniProtKB-KW"/>
</dbReference>
<organism evidence="16 17">
    <name type="scientific">Tigriopus californicus</name>
    <name type="common">Marine copepod</name>
    <dbReference type="NCBI Taxonomy" id="6832"/>
    <lineage>
        <taxon>Eukaryota</taxon>
        <taxon>Metazoa</taxon>
        <taxon>Ecdysozoa</taxon>
        <taxon>Arthropoda</taxon>
        <taxon>Crustacea</taxon>
        <taxon>Multicrustacea</taxon>
        <taxon>Hexanauplia</taxon>
        <taxon>Copepoda</taxon>
        <taxon>Harpacticoida</taxon>
        <taxon>Harpacticidae</taxon>
        <taxon>Tigriopus</taxon>
    </lineage>
</organism>
<dbReference type="Proteomes" id="UP000318571">
    <property type="component" value="Chromosome 5"/>
</dbReference>
<name>A0A553PEV0_TIGCA</name>
<evidence type="ECO:0000256" key="12">
    <source>
        <dbReference type="ARBA" id="ARBA00056637"/>
    </source>
</evidence>
<dbReference type="InterPro" id="IPR019591">
    <property type="entry name" value="Mrp/NBP35_ATP-bd"/>
</dbReference>
<feature type="compositionally biased region" description="Basic and acidic residues" evidence="15">
    <location>
        <begin position="11"/>
        <end position="25"/>
    </location>
</feature>
<dbReference type="InterPro" id="IPR027417">
    <property type="entry name" value="P-loop_NTPase"/>
</dbReference>
<keyword evidence="3" id="KW-0004">4Fe-4S</keyword>
<dbReference type="GO" id="GO:0005759">
    <property type="term" value="C:mitochondrial matrix"/>
    <property type="evidence" value="ECO:0007669"/>
    <property type="project" value="UniProtKB-ARBA"/>
</dbReference>
<dbReference type="OMA" id="CNHESHI"/>
<evidence type="ECO:0000256" key="5">
    <source>
        <dbReference type="ARBA" id="ARBA00022741"/>
    </source>
</evidence>
<keyword evidence="4" id="KW-0479">Metal-binding</keyword>
<dbReference type="GO" id="GO:0046872">
    <property type="term" value="F:metal ion binding"/>
    <property type="evidence" value="ECO:0007669"/>
    <property type="project" value="UniProtKB-KW"/>
</dbReference>
<keyword evidence="17" id="KW-1185">Reference proteome</keyword>
<accession>A0A553PEV0</accession>
<evidence type="ECO:0000256" key="10">
    <source>
        <dbReference type="ARBA" id="ARBA00023128"/>
    </source>
</evidence>
<evidence type="ECO:0000256" key="15">
    <source>
        <dbReference type="SAM" id="MobiDB-lite"/>
    </source>
</evidence>